<dbReference type="PANTHER" id="PTHR13887">
    <property type="entry name" value="GLUTATHIONE S-TRANSFERASE KAPPA"/>
    <property type="match status" value="1"/>
</dbReference>
<dbReference type="AlphaFoldDB" id="A0A2P8IG05"/>
<evidence type="ECO:0000256" key="2">
    <source>
        <dbReference type="ARBA" id="ARBA00022729"/>
    </source>
</evidence>
<dbReference type="InterPro" id="IPR036249">
    <property type="entry name" value="Thioredoxin-like_sf"/>
</dbReference>
<evidence type="ECO:0000256" key="6">
    <source>
        <dbReference type="SAM" id="Phobius"/>
    </source>
</evidence>
<evidence type="ECO:0000256" key="1">
    <source>
        <dbReference type="ARBA" id="ARBA00005791"/>
    </source>
</evidence>
<dbReference type="EMBL" id="PYAX01000002">
    <property type="protein sequence ID" value="PSL57405.1"/>
    <property type="molecule type" value="Genomic_DNA"/>
</dbReference>
<dbReference type="GO" id="GO:0016853">
    <property type="term" value="F:isomerase activity"/>
    <property type="evidence" value="ECO:0007669"/>
    <property type="project" value="UniProtKB-KW"/>
</dbReference>
<keyword evidence="6" id="KW-0812">Transmembrane</keyword>
<evidence type="ECO:0000259" key="7">
    <source>
        <dbReference type="Pfam" id="PF13462"/>
    </source>
</evidence>
<feature type="transmembrane region" description="Helical" evidence="6">
    <location>
        <begin position="28"/>
        <end position="51"/>
    </location>
</feature>
<dbReference type="RefSeq" id="WP_106614353.1">
    <property type="nucleotide sequence ID" value="NZ_PYAX01000002.1"/>
</dbReference>
<evidence type="ECO:0000256" key="5">
    <source>
        <dbReference type="ARBA" id="ARBA00023284"/>
    </source>
</evidence>
<dbReference type="Proteomes" id="UP000241118">
    <property type="component" value="Unassembled WGS sequence"/>
</dbReference>
<dbReference type="GO" id="GO:0016491">
    <property type="term" value="F:oxidoreductase activity"/>
    <property type="evidence" value="ECO:0007669"/>
    <property type="project" value="UniProtKB-KW"/>
</dbReference>
<keyword evidence="4" id="KW-1015">Disulfide bond</keyword>
<comment type="caution">
    <text evidence="8">The sequence shown here is derived from an EMBL/GenBank/DDBJ whole genome shotgun (WGS) entry which is preliminary data.</text>
</comment>
<accession>A0A2P8IG05</accession>
<dbReference type="CDD" id="cd02972">
    <property type="entry name" value="DsbA_family"/>
    <property type="match status" value="1"/>
</dbReference>
<keyword evidence="8" id="KW-0413">Isomerase</keyword>
<dbReference type="Pfam" id="PF13462">
    <property type="entry name" value="Thioredoxin_4"/>
    <property type="match status" value="1"/>
</dbReference>
<keyword evidence="9" id="KW-1185">Reference proteome</keyword>
<keyword evidence="2" id="KW-0732">Signal</keyword>
<evidence type="ECO:0000313" key="8">
    <source>
        <dbReference type="EMBL" id="PSL57405.1"/>
    </source>
</evidence>
<keyword evidence="6" id="KW-1133">Transmembrane helix</keyword>
<keyword evidence="5" id="KW-0676">Redox-active center</keyword>
<gene>
    <name evidence="8" type="ORF">B0I31_102383</name>
</gene>
<name>A0A2P8IG05_SACCR</name>
<evidence type="ECO:0000313" key="9">
    <source>
        <dbReference type="Proteomes" id="UP000241118"/>
    </source>
</evidence>
<dbReference type="SUPFAM" id="SSF52833">
    <property type="entry name" value="Thioredoxin-like"/>
    <property type="match status" value="1"/>
</dbReference>
<feature type="domain" description="Thioredoxin-like fold" evidence="7">
    <location>
        <begin position="77"/>
        <end position="237"/>
    </location>
</feature>
<reference evidence="8 9" key="1">
    <citation type="submission" date="2018-03" db="EMBL/GenBank/DDBJ databases">
        <title>Genomic Encyclopedia of Type Strains, Phase III (KMG-III): the genomes of soil and plant-associated and newly described type strains.</title>
        <authorList>
            <person name="Whitman W."/>
        </authorList>
    </citation>
    <scope>NUCLEOTIDE SEQUENCE [LARGE SCALE GENOMIC DNA]</scope>
    <source>
        <strain evidence="8 9">CGMCC 4.7097</strain>
    </source>
</reference>
<dbReference type="PANTHER" id="PTHR13887:SF14">
    <property type="entry name" value="DISULFIDE BOND FORMATION PROTEIN D"/>
    <property type="match status" value="1"/>
</dbReference>
<dbReference type="Gene3D" id="3.40.30.10">
    <property type="entry name" value="Glutaredoxin"/>
    <property type="match status" value="1"/>
</dbReference>
<dbReference type="InterPro" id="IPR012336">
    <property type="entry name" value="Thioredoxin-like_fold"/>
</dbReference>
<evidence type="ECO:0000256" key="4">
    <source>
        <dbReference type="ARBA" id="ARBA00023157"/>
    </source>
</evidence>
<evidence type="ECO:0000256" key="3">
    <source>
        <dbReference type="ARBA" id="ARBA00023002"/>
    </source>
</evidence>
<proteinExistence type="inferred from homology"/>
<comment type="similarity">
    <text evidence="1">Belongs to the thioredoxin family. DsbA subfamily.</text>
</comment>
<sequence length="257" mass="27403">MNDNRGKRRRAAAKTVAGARRAHGERKAVLIGVVVVAVLALVVVGGVLLVGSSRDGELAAPPGVTGIDAPVKRQGGTVVVGGDAPTTIDVYEDFLCPACGRFEQTHGPRIKQEIEEGELRVRYHLLPMLVRLSRPEGYSLDAANAALCAADQDRFWQYHQALFAVQPREGGPGHIDEELVDLGTELGISGDFARCVRNGTHDDEARAELARLQDTDFFTGTPAVTVDGEPVDLSDRDWLDEVLAAERGTAGRGSTGG</sequence>
<dbReference type="OrthoDB" id="117402at2"/>
<protein>
    <submittedName>
        <fullName evidence="8">Protein-disulfide isomerase</fullName>
    </submittedName>
</protein>
<keyword evidence="3" id="KW-0560">Oxidoreductase</keyword>
<organism evidence="8 9">
    <name type="scientific">Saccharothrix carnea</name>
    <dbReference type="NCBI Taxonomy" id="1280637"/>
    <lineage>
        <taxon>Bacteria</taxon>
        <taxon>Bacillati</taxon>
        <taxon>Actinomycetota</taxon>
        <taxon>Actinomycetes</taxon>
        <taxon>Pseudonocardiales</taxon>
        <taxon>Pseudonocardiaceae</taxon>
        <taxon>Saccharothrix</taxon>
    </lineage>
</organism>
<keyword evidence="6" id="KW-0472">Membrane</keyword>